<evidence type="ECO:0000256" key="1">
    <source>
        <dbReference type="SAM" id="MobiDB-lite"/>
    </source>
</evidence>
<keyword evidence="2" id="KW-0732">Signal</keyword>
<proteinExistence type="predicted"/>
<dbReference type="InterPro" id="IPR029033">
    <property type="entry name" value="His_PPase_superfam"/>
</dbReference>
<evidence type="ECO:0000313" key="4">
    <source>
        <dbReference type="Proteomes" id="UP001500804"/>
    </source>
</evidence>
<protein>
    <recommendedName>
        <fullName evidence="5">Histidine phosphatase family protein</fullName>
    </recommendedName>
</protein>
<dbReference type="SUPFAM" id="SSF53254">
    <property type="entry name" value="Phosphoglycerate mutase-like"/>
    <property type="match status" value="1"/>
</dbReference>
<dbReference type="EMBL" id="BAABJO010000003">
    <property type="protein sequence ID" value="GAA5113472.1"/>
    <property type="molecule type" value="Genomic_DNA"/>
</dbReference>
<accession>A0ABP9ND55</accession>
<organism evidence="3 4">
    <name type="scientific">Pseudonocardia adelaidensis</name>
    <dbReference type="NCBI Taxonomy" id="648754"/>
    <lineage>
        <taxon>Bacteria</taxon>
        <taxon>Bacillati</taxon>
        <taxon>Actinomycetota</taxon>
        <taxon>Actinomycetes</taxon>
        <taxon>Pseudonocardiales</taxon>
        <taxon>Pseudonocardiaceae</taxon>
        <taxon>Pseudonocardia</taxon>
    </lineage>
</organism>
<gene>
    <name evidence="3" type="ORF">GCM10023320_09110</name>
</gene>
<feature type="chain" id="PRO_5045436873" description="Histidine phosphatase family protein" evidence="2">
    <location>
        <begin position="19"/>
        <end position="219"/>
    </location>
</feature>
<sequence>MLVGVVAVALSAVLAACAAGPQSTPTASPSQGPSDTAAPGTVVMVIRHGEKPEGSQPGIDAQGNEDDSSLTAVGWQRAERLADLLDPRSGEPRTGLARPAAIYAAGANDDGEGARTRETVAPLAERLGLAVNTDYGKGDEEKLVEQVTAEPGPTLICWAHGELPTIAEAFPDVTPTPPKDWPDDRFDVVWTFTKTADGWHFAQLPELVLPQDQSDVIDE</sequence>
<feature type="signal peptide" evidence="2">
    <location>
        <begin position="1"/>
        <end position="18"/>
    </location>
</feature>
<reference evidence="4" key="1">
    <citation type="journal article" date="2019" name="Int. J. Syst. Evol. Microbiol.">
        <title>The Global Catalogue of Microorganisms (GCM) 10K type strain sequencing project: providing services to taxonomists for standard genome sequencing and annotation.</title>
        <authorList>
            <consortium name="The Broad Institute Genomics Platform"/>
            <consortium name="The Broad Institute Genome Sequencing Center for Infectious Disease"/>
            <person name="Wu L."/>
            <person name="Ma J."/>
        </authorList>
    </citation>
    <scope>NUCLEOTIDE SEQUENCE [LARGE SCALE GENOMIC DNA]</scope>
    <source>
        <strain evidence="4">JCM 18302</strain>
    </source>
</reference>
<feature type="region of interest" description="Disordered" evidence="1">
    <location>
        <begin position="50"/>
        <end position="70"/>
    </location>
</feature>
<evidence type="ECO:0000256" key="2">
    <source>
        <dbReference type="SAM" id="SignalP"/>
    </source>
</evidence>
<dbReference type="Proteomes" id="UP001500804">
    <property type="component" value="Unassembled WGS sequence"/>
</dbReference>
<evidence type="ECO:0000313" key="3">
    <source>
        <dbReference type="EMBL" id="GAA5113472.1"/>
    </source>
</evidence>
<keyword evidence="4" id="KW-1185">Reference proteome</keyword>
<evidence type="ECO:0008006" key="5">
    <source>
        <dbReference type="Google" id="ProtNLM"/>
    </source>
</evidence>
<dbReference type="CDD" id="cd07040">
    <property type="entry name" value="HP"/>
    <property type="match status" value="1"/>
</dbReference>
<name>A0ABP9ND55_9PSEU</name>
<comment type="caution">
    <text evidence="3">The sequence shown here is derived from an EMBL/GenBank/DDBJ whole genome shotgun (WGS) entry which is preliminary data.</text>
</comment>
<dbReference type="Gene3D" id="3.40.50.1240">
    <property type="entry name" value="Phosphoglycerate mutase-like"/>
    <property type="match status" value="1"/>
</dbReference>